<dbReference type="PANTHER" id="PTHR14932:SF1">
    <property type="entry name" value="RAB-LIKE PROTEIN 6"/>
    <property type="match status" value="1"/>
</dbReference>
<feature type="compositionally biased region" description="Basic and acidic residues" evidence="1">
    <location>
        <begin position="459"/>
        <end position="489"/>
    </location>
</feature>
<reference evidence="2 3" key="1">
    <citation type="submission" date="2016-09" db="EMBL/GenBank/DDBJ databases">
        <title>Extensive genetic diversity and differential bi-allelic expression allows diatom success in the polar Southern Ocean.</title>
        <authorList>
            <consortium name="DOE Joint Genome Institute"/>
            <person name="Mock T."/>
            <person name="Otillar R.P."/>
            <person name="Strauss J."/>
            <person name="Dupont C."/>
            <person name="Frickenhaus S."/>
            <person name="Maumus F."/>
            <person name="Mcmullan M."/>
            <person name="Sanges R."/>
            <person name="Schmutz J."/>
            <person name="Toseland A."/>
            <person name="Valas R."/>
            <person name="Veluchamy A."/>
            <person name="Ward B.J."/>
            <person name="Allen A."/>
            <person name="Barry K."/>
            <person name="Falciatore A."/>
            <person name="Ferrante M."/>
            <person name="Fortunato A.E."/>
            <person name="Gloeckner G."/>
            <person name="Gruber A."/>
            <person name="Hipkin R."/>
            <person name="Janech M."/>
            <person name="Kroth P."/>
            <person name="Leese F."/>
            <person name="Lindquist E."/>
            <person name="Lyon B.R."/>
            <person name="Martin J."/>
            <person name="Mayer C."/>
            <person name="Parker M."/>
            <person name="Quesneville H."/>
            <person name="Raymond J."/>
            <person name="Uhlig C."/>
            <person name="Valentin K.U."/>
            <person name="Worden A.Z."/>
            <person name="Armbrust E.V."/>
            <person name="Bowler C."/>
            <person name="Green B."/>
            <person name="Moulton V."/>
            <person name="Van Oosterhout C."/>
            <person name="Grigoriev I."/>
        </authorList>
    </citation>
    <scope>NUCLEOTIDE SEQUENCE [LARGE SCALE GENOMIC DNA]</scope>
    <source>
        <strain evidence="2 3">CCMP1102</strain>
    </source>
</reference>
<feature type="compositionally biased region" description="Low complexity" evidence="1">
    <location>
        <begin position="646"/>
        <end position="656"/>
    </location>
</feature>
<name>A0A1E7FHD4_9STRA</name>
<dbReference type="GO" id="GO:0005634">
    <property type="term" value="C:nucleus"/>
    <property type="evidence" value="ECO:0007669"/>
    <property type="project" value="TreeGrafter"/>
</dbReference>
<dbReference type="Proteomes" id="UP000095751">
    <property type="component" value="Unassembled WGS sequence"/>
</dbReference>
<feature type="compositionally biased region" description="Low complexity" evidence="1">
    <location>
        <begin position="310"/>
        <end position="322"/>
    </location>
</feature>
<feature type="compositionally biased region" description="Polar residues" evidence="1">
    <location>
        <begin position="579"/>
        <end position="600"/>
    </location>
</feature>
<feature type="compositionally biased region" description="Acidic residues" evidence="1">
    <location>
        <begin position="501"/>
        <end position="513"/>
    </location>
</feature>
<feature type="compositionally biased region" description="Basic residues" evidence="1">
    <location>
        <begin position="716"/>
        <end position="727"/>
    </location>
</feature>
<feature type="region of interest" description="Disordered" evidence="1">
    <location>
        <begin position="357"/>
        <end position="380"/>
    </location>
</feature>
<dbReference type="EMBL" id="KV784357">
    <property type="protein sequence ID" value="OEU17547.1"/>
    <property type="molecule type" value="Genomic_DNA"/>
</dbReference>
<dbReference type="GO" id="GO:0005829">
    <property type="term" value="C:cytosol"/>
    <property type="evidence" value="ECO:0007669"/>
    <property type="project" value="TreeGrafter"/>
</dbReference>
<feature type="compositionally biased region" description="Low complexity" evidence="1">
    <location>
        <begin position="163"/>
        <end position="178"/>
    </location>
</feature>
<feature type="region of interest" description="Disordered" evidence="1">
    <location>
        <begin position="413"/>
        <end position="656"/>
    </location>
</feature>
<evidence type="ECO:0000256" key="1">
    <source>
        <dbReference type="SAM" id="MobiDB-lite"/>
    </source>
</evidence>
<dbReference type="KEGG" id="fcy:FRACYDRAFT_237966"/>
<dbReference type="AlphaFoldDB" id="A0A1E7FHD4"/>
<keyword evidence="3" id="KW-1185">Reference proteome</keyword>
<protein>
    <submittedName>
        <fullName evidence="2">Uncharacterized protein</fullName>
    </submittedName>
</protein>
<accession>A0A1E7FHD4</accession>
<sequence>MGATESVFEDTTTEPASTTSSNAASVGQSRDPIPSRSQPNGVTKTMRKPHQRRPPSQAKPIKRMEGVVLGCPKTGKRTLLKRLEDSTTWDRIKLRIQYANSNFYDEKIQTKNKIDFVVILINPKHPRDMVQSHLTNVLNSYLDLLGHLTNNTIEKEKEEKMESSTSSNNNNNETSSTTTNITEPFCMIVLFNFRDLQKEEGKDELSHPVVKDTERFIRETLRSRNVPEENIVLDLLNTSLRNCYGLDGLHRFIYRTYLQRCRADIERQVNVVRNKIQITNLADTVPMKYDEFIEEITPKEIIEPQRAEQKQQSSRRSLKLQSNKQSQPQGQTSSARMGKEALAAFLASKESPIEITSKLNVPEKVETQQTSEEDDNADAEVAESLNEVAKTKEITNHQKEIDITIVREEKEEMKIEAHKTSKCSDGKEREEQDISDILENMQVTKTGTDQEGAVDVDVDVDHSDDSDCENDHNDDIDNDHNDDNNDEKASMISPEPVEQKVDDDEDDDDDEYGGDYTTGSTHDNEAKEKDDTDDDDDNDLMIGSMHANENLNEYDSDDDSGYMIQSNSPVQKNEKIAESLSSTKIPSINDSIEKPSSLNTAGHVDANKNSSSVSITQSDDNDEESQQKDEILTIQPSNSSLAMSDKTAATKPAATSSGISAAALAAIAAAQQEAEAMMQQQQQQQQPRHAASHVSPIKEKKSKKKKKKDEKDGEKKKKKKRKAKVDS</sequence>
<proteinExistence type="predicted"/>
<feature type="compositionally biased region" description="Low complexity" evidence="1">
    <location>
        <begin position="669"/>
        <end position="686"/>
    </location>
</feature>
<dbReference type="InterPro" id="IPR040385">
    <property type="entry name" value="RABL6"/>
</dbReference>
<feature type="region of interest" description="Disordered" evidence="1">
    <location>
        <begin position="155"/>
        <end position="178"/>
    </location>
</feature>
<feature type="compositionally biased region" description="Basic and acidic residues" evidence="1">
    <location>
        <begin position="413"/>
        <end position="432"/>
    </location>
</feature>
<dbReference type="InParanoid" id="A0A1E7FHD4"/>
<feature type="region of interest" description="Disordered" evidence="1">
    <location>
        <begin position="669"/>
        <end position="727"/>
    </location>
</feature>
<dbReference type="GO" id="GO:0005525">
    <property type="term" value="F:GTP binding"/>
    <property type="evidence" value="ECO:0007669"/>
    <property type="project" value="InterPro"/>
</dbReference>
<organism evidence="2 3">
    <name type="scientific">Fragilariopsis cylindrus CCMP1102</name>
    <dbReference type="NCBI Taxonomy" id="635003"/>
    <lineage>
        <taxon>Eukaryota</taxon>
        <taxon>Sar</taxon>
        <taxon>Stramenopiles</taxon>
        <taxon>Ochrophyta</taxon>
        <taxon>Bacillariophyta</taxon>
        <taxon>Bacillariophyceae</taxon>
        <taxon>Bacillariophycidae</taxon>
        <taxon>Bacillariales</taxon>
        <taxon>Bacillariaceae</taxon>
        <taxon>Fragilariopsis</taxon>
    </lineage>
</organism>
<feature type="compositionally biased region" description="Polar residues" evidence="1">
    <location>
        <begin position="607"/>
        <end position="618"/>
    </location>
</feature>
<feature type="compositionally biased region" description="Acidic residues" evidence="1">
    <location>
        <begin position="371"/>
        <end position="380"/>
    </location>
</feature>
<dbReference type="PANTHER" id="PTHR14932">
    <property type="entry name" value="RAS GTPASE-RELATED"/>
    <property type="match status" value="1"/>
</dbReference>
<gene>
    <name evidence="2" type="ORF">FRACYDRAFT_237966</name>
</gene>
<feature type="region of interest" description="Disordered" evidence="1">
    <location>
        <begin position="303"/>
        <end position="337"/>
    </location>
</feature>
<feature type="region of interest" description="Disordered" evidence="1">
    <location>
        <begin position="1"/>
        <end position="64"/>
    </location>
</feature>
<evidence type="ECO:0000313" key="2">
    <source>
        <dbReference type="EMBL" id="OEU17547.1"/>
    </source>
</evidence>
<feature type="compositionally biased region" description="Polar residues" evidence="1">
    <location>
        <begin position="13"/>
        <end position="28"/>
    </location>
</feature>
<feature type="compositionally biased region" description="Polar residues" evidence="1">
    <location>
        <begin position="323"/>
        <end position="335"/>
    </location>
</feature>
<dbReference type="OrthoDB" id="49590at2759"/>
<evidence type="ECO:0000313" key="3">
    <source>
        <dbReference type="Proteomes" id="UP000095751"/>
    </source>
</evidence>